<accession>A0A2K8SR40</accession>
<gene>
    <name evidence="1" type="ORF">COO91_03223</name>
</gene>
<protein>
    <submittedName>
        <fullName evidence="1">Uncharacterized protein</fullName>
    </submittedName>
</protein>
<name>A0A2K8SR40_9NOSO</name>
<sequence length="78" mass="8435">MTNQTFTNGYALLIGVGADLPVTVKDGTAIGDILIDSDRAAYRHTANRNLCNSCQSNPHWKPLGIRLAEIIVVLNPSQ</sequence>
<proteinExistence type="predicted"/>
<dbReference type="RefSeq" id="WP_208766719.1">
    <property type="nucleotide sequence ID" value="NZ_CAWNNC010000001.1"/>
</dbReference>
<organism evidence="1 2">
    <name type="scientific">Nostoc flagelliforme CCNUN1</name>
    <dbReference type="NCBI Taxonomy" id="2038116"/>
    <lineage>
        <taxon>Bacteria</taxon>
        <taxon>Bacillati</taxon>
        <taxon>Cyanobacteriota</taxon>
        <taxon>Cyanophyceae</taxon>
        <taxon>Nostocales</taxon>
        <taxon>Nostocaceae</taxon>
        <taxon>Nostoc</taxon>
    </lineage>
</organism>
<dbReference type="AlphaFoldDB" id="A0A2K8SR40"/>
<reference evidence="1 2" key="1">
    <citation type="submission" date="2017-11" db="EMBL/GenBank/DDBJ databases">
        <title>Complete genome of a free-living desiccation-tolerant cyanobacterium and its photosynthetic adaptation to extreme terrestrial habitat.</title>
        <authorList>
            <person name="Shang J."/>
        </authorList>
    </citation>
    <scope>NUCLEOTIDE SEQUENCE [LARGE SCALE GENOMIC DNA]</scope>
    <source>
        <strain evidence="1 2">CCNUN1</strain>
    </source>
</reference>
<dbReference type="EMBL" id="CP024785">
    <property type="protein sequence ID" value="AUB37285.1"/>
    <property type="molecule type" value="Genomic_DNA"/>
</dbReference>
<keyword evidence="2" id="KW-1185">Reference proteome</keyword>
<dbReference type="KEGG" id="nfl:COO91_03223"/>
<evidence type="ECO:0000313" key="2">
    <source>
        <dbReference type="Proteomes" id="UP000232003"/>
    </source>
</evidence>
<evidence type="ECO:0000313" key="1">
    <source>
        <dbReference type="EMBL" id="AUB37285.1"/>
    </source>
</evidence>
<dbReference type="Proteomes" id="UP000232003">
    <property type="component" value="Chromosome"/>
</dbReference>